<proteinExistence type="predicted"/>
<dbReference type="PANTHER" id="PTHR23270:SF10">
    <property type="entry name" value="PROTEIN RRP5 HOMOLOG"/>
    <property type="match status" value="1"/>
</dbReference>
<dbReference type="EMBL" id="JAMKFB020000001">
    <property type="protein sequence ID" value="KAL0203120.1"/>
    <property type="molecule type" value="Genomic_DNA"/>
</dbReference>
<accession>A0ABD0S0U7</accession>
<evidence type="ECO:0000313" key="1">
    <source>
        <dbReference type="EMBL" id="KAL0203120.1"/>
    </source>
</evidence>
<dbReference type="Gene3D" id="1.25.40.10">
    <property type="entry name" value="Tetratricopeptide repeat domain"/>
    <property type="match status" value="1"/>
</dbReference>
<dbReference type="Proteomes" id="UP001529510">
    <property type="component" value="Unassembled WGS sequence"/>
</dbReference>
<dbReference type="InterPro" id="IPR011990">
    <property type="entry name" value="TPR-like_helical_dom_sf"/>
</dbReference>
<name>A0ABD0S0U7_CIRMR</name>
<comment type="caution">
    <text evidence="1">The sequence shown here is derived from an EMBL/GenBank/DDBJ whole genome shotgun (WGS) entry which is preliminary data.</text>
</comment>
<dbReference type="AlphaFoldDB" id="A0ABD0S0U7"/>
<dbReference type="PANTHER" id="PTHR23270">
    <property type="entry name" value="PROGRAMMED CELL DEATH PROTEIN 11 PRE-RRNA PROCESSING PROTEIN RRP5"/>
    <property type="match status" value="1"/>
</dbReference>
<organism evidence="1 2">
    <name type="scientific">Cirrhinus mrigala</name>
    <name type="common">Mrigala</name>
    <dbReference type="NCBI Taxonomy" id="683832"/>
    <lineage>
        <taxon>Eukaryota</taxon>
        <taxon>Metazoa</taxon>
        <taxon>Chordata</taxon>
        <taxon>Craniata</taxon>
        <taxon>Vertebrata</taxon>
        <taxon>Euteleostomi</taxon>
        <taxon>Actinopterygii</taxon>
        <taxon>Neopterygii</taxon>
        <taxon>Teleostei</taxon>
        <taxon>Ostariophysi</taxon>
        <taxon>Cypriniformes</taxon>
        <taxon>Cyprinidae</taxon>
        <taxon>Labeoninae</taxon>
        <taxon>Labeonini</taxon>
        <taxon>Cirrhinus</taxon>
    </lineage>
</organism>
<dbReference type="SUPFAM" id="SSF48452">
    <property type="entry name" value="TPR-like"/>
    <property type="match status" value="1"/>
</dbReference>
<feature type="non-terminal residue" evidence="1">
    <location>
        <position position="1"/>
    </location>
</feature>
<keyword evidence="2" id="KW-1185">Reference proteome</keyword>
<evidence type="ECO:0000313" key="2">
    <source>
        <dbReference type="Proteomes" id="UP001529510"/>
    </source>
</evidence>
<dbReference type="InterPro" id="IPR045209">
    <property type="entry name" value="Rrp5"/>
</dbReference>
<reference evidence="1 2" key="1">
    <citation type="submission" date="2024-05" db="EMBL/GenBank/DDBJ databases">
        <title>Genome sequencing and assembly of Indian major carp, Cirrhinus mrigala (Hamilton, 1822).</title>
        <authorList>
            <person name="Mohindra V."/>
            <person name="Chowdhury L.M."/>
            <person name="Lal K."/>
            <person name="Jena J.K."/>
        </authorList>
    </citation>
    <scope>NUCLEOTIDE SEQUENCE [LARGE SCALE GENOMIC DNA]</scope>
    <source>
        <strain evidence="1">CM1030</strain>
        <tissue evidence="1">Blood</tissue>
    </source>
</reference>
<sequence>LFDRVIHLSVSVKKIKFFFKRYLEYEKKNGTPETIQAVKQKALEYVESKGSETAS</sequence>
<gene>
    <name evidence="1" type="ORF">M9458_001138</name>
</gene>
<protein>
    <submittedName>
        <fullName evidence="1">Uncharacterized protein</fullName>
    </submittedName>
</protein>